<gene>
    <name evidence="1" type="ORF">Naga_100014g53</name>
</gene>
<keyword evidence="2" id="KW-1185">Reference proteome</keyword>
<evidence type="ECO:0000313" key="1">
    <source>
        <dbReference type="EMBL" id="EWM26123.1"/>
    </source>
</evidence>
<dbReference type="AlphaFoldDB" id="W7TRJ1"/>
<comment type="caution">
    <text evidence="1">The sequence shown here is derived from an EMBL/GenBank/DDBJ whole genome shotgun (WGS) entry which is preliminary data.</text>
</comment>
<dbReference type="EMBL" id="AZIL01000703">
    <property type="protein sequence ID" value="EWM26123.1"/>
    <property type="molecule type" value="Genomic_DNA"/>
</dbReference>
<name>W7TRJ1_9STRA</name>
<evidence type="ECO:0008006" key="3">
    <source>
        <dbReference type="Google" id="ProtNLM"/>
    </source>
</evidence>
<protein>
    <recommendedName>
        <fullName evidence="3">Mediator of RNA polymerase II transcription subunit 17</fullName>
    </recommendedName>
</protein>
<accession>W7TRJ1</accession>
<reference evidence="1 2" key="1">
    <citation type="journal article" date="2014" name="Mol. Plant">
        <title>Chromosome Scale Genome Assembly and Transcriptome Profiling of Nannochloropsis gaditana in Nitrogen Depletion.</title>
        <authorList>
            <person name="Corteggiani Carpinelli E."/>
            <person name="Telatin A."/>
            <person name="Vitulo N."/>
            <person name="Forcato C."/>
            <person name="D'Angelo M."/>
            <person name="Schiavon R."/>
            <person name="Vezzi A."/>
            <person name="Giacometti G.M."/>
            <person name="Morosinotto T."/>
            <person name="Valle G."/>
        </authorList>
    </citation>
    <scope>NUCLEOTIDE SEQUENCE [LARGE SCALE GENOMIC DNA]</scope>
    <source>
        <strain evidence="1 2">B-31</strain>
    </source>
</reference>
<organism evidence="1 2">
    <name type="scientific">Nannochloropsis gaditana</name>
    <dbReference type="NCBI Taxonomy" id="72520"/>
    <lineage>
        <taxon>Eukaryota</taxon>
        <taxon>Sar</taxon>
        <taxon>Stramenopiles</taxon>
        <taxon>Ochrophyta</taxon>
        <taxon>Eustigmatophyceae</taxon>
        <taxon>Eustigmatales</taxon>
        <taxon>Monodopsidaceae</taxon>
        <taxon>Nannochloropsis</taxon>
    </lineage>
</organism>
<dbReference type="OrthoDB" id="10295246at2759"/>
<evidence type="ECO:0000313" key="2">
    <source>
        <dbReference type="Proteomes" id="UP000019335"/>
    </source>
</evidence>
<dbReference type="Proteomes" id="UP000019335">
    <property type="component" value="Chromosome 9"/>
</dbReference>
<proteinExistence type="predicted"/>
<sequence length="553" mass="60915">MESTAPLEPYPAPPLQAIDKEGFEYPPQPLPPAELFQSMLWYLRSKGQWTGFSGGGAKLPTAARRSLEPAEKDLASALECVEEAMRDLLIVADLMHVAREERSFIGQDSLTNAHLSIGTPQVPVSYIAPEVIFEMKKRSMSHAANDMTSWVKRMHETLQKGRRLTKTMAALRRTSRLQAGGLKAILTRPLSAGDPVSVLFDTKQGPVALPLKIDASGIPHVSGRAGVEAEQEETGVAPSQPPTSCLRVYLTDGAQGTSAECASWRPIDTGRVDGPGGLALSLQALEDEAYMGQVFESVRLEVAAPAQPWVDRNIFPERDAVGDESSSIDGRHKTYDGLARLRPVGSPYQVVEVSGEEVVVEVNPFHHLGIGFGSGLDGRPRLRPSRSDSLHRVCQLAFVRLIELTSRRGKPFEEHEVQEDEYPEGILARLTVEVSHLLFVDRLVMLLDELVRTVKDPTVPTTLESWRWVTFPFSAPESHFVILGRKEDCEAEAFLIDIRVTGTSVRVSYTFSRQGGKQNRTLSTDALSGLGDLKVYLERHLALRRPPSETSTK</sequence>